<gene>
    <name evidence="4" type="primary">bpt</name>
    <name evidence="7" type="ORF">COB67_11305</name>
</gene>
<dbReference type="InterPro" id="IPR030700">
    <property type="entry name" value="N-end_Aminoacyl_Trfase"/>
</dbReference>
<dbReference type="HAMAP" id="MF_00689">
    <property type="entry name" value="Bpt"/>
    <property type="match status" value="1"/>
</dbReference>
<comment type="caution">
    <text evidence="7">The sequence shown here is derived from an EMBL/GenBank/DDBJ whole genome shotgun (WGS) entry which is preliminary data.</text>
</comment>
<dbReference type="GO" id="GO:0008914">
    <property type="term" value="F:leucyl-tRNA--protein transferase activity"/>
    <property type="evidence" value="ECO:0007669"/>
    <property type="project" value="UniProtKB-UniRule"/>
</dbReference>
<feature type="domain" description="N-end aminoacyl transferase N-terminal" evidence="5">
    <location>
        <begin position="12"/>
        <end position="80"/>
    </location>
</feature>
<evidence type="ECO:0000256" key="4">
    <source>
        <dbReference type="HAMAP-Rule" id="MF_00689"/>
    </source>
</evidence>
<protein>
    <recommendedName>
        <fullName evidence="4">Aspartate/glutamate leucyltransferase</fullName>
        <ecNumber evidence="4">2.3.2.29</ecNumber>
    </recommendedName>
</protein>
<evidence type="ECO:0000256" key="1">
    <source>
        <dbReference type="ARBA" id="ARBA00022490"/>
    </source>
</evidence>
<dbReference type="PIRSF" id="PIRSF037208">
    <property type="entry name" value="ATE_pro_prd"/>
    <property type="match status" value="1"/>
</dbReference>
<dbReference type="Pfam" id="PF04377">
    <property type="entry name" value="ATE_C"/>
    <property type="match status" value="1"/>
</dbReference>
<dbReference type="EMBL" id="NVSR01000119">
    <property type="protein sequence ID" value="PCI24725.1"/>
    <property type="molecule type" value="Genomic_DNA"/>
</dbReference>
<dbReference type="GO" id="GO:0071596">
    <property type="term" value="P:ubiquitin-dependent protein catabolic process via the N-end rule pathway"/>
    <property type="evidence" value="ECO:0007669"/>
    <property type="project" value="InterPro"/>
</dbReference>
<dbReference type="NCBIfam" id="NF002346">
    <property type="entry name" value="PRK01305.2-3"/>
    <property type="match status" value="1"/>
</dbReference>
<keyword evidence="2 4" id="KW-0808">Transferase</keyword>
<dbReference type="Pfam" id="PF04376">
    <property type="entry name" value="ATE_N"/>
    <property type="match status" value="1"/>
</dbReference>
<dbReference type="InterPro" id="IPR017138">
    <property type="entry name" value="Asp_Glu_LeuTrfase"/>
</dbReference>
<dbReference type="AlphaFoldDB" id="A0A2A4SV03"/>
<proteinExistence type="inferred from homology"/>
<comment type="catalytic activity">
    <reaction evidence="4">
        <text>N-terminal L-glutamyl-[protein] + L-leucyl-tRNA(Leu) = N-terminal L-leucyl-L-glutamyl-[protein] + tRNA(Leu) + H(+)</text>
        <dbReference type="Rhea" id="RHEA:50412"/>
        <dbReference type="Rhea" id="RHEA-COMP:9613"/>
        <dbReference type="Rhea" id="RHEA-COMP:9622"/>
        <dbReference type="Rhea" id="RHEA-COMP:12664"/>
        <dbReference type="Rhea" id="RHEA-COMP:12668"/>
        <dbReference type="ChEBI" id="CHEBI:15378"/>
        <dbReference type="ChEBI" id="CHEBI:64721"/>
        <dbReference type="ChEBI" id="CHEBI:78442"/>
        <dbReference type="ChEBI" id="CHEBI:78494"/>
        <dbReference type="ChEBI" id="CHEBI:133041"/>
        <dbReference type="EC" id="2.3.2.29"/>
    </reaction>
</comment>
<evidence type="ECO:0000256" key="3">
    <source>
        <dbReference type="ARBA" id="ARBA00023315"/>
    </source>
</evidence>
<dbReference type="SUPFAM" id="SSF55729">
    <property type="entry name" value="Acyl-CoA N-acyltransferases (Nat)"/>
    <property type="match status" value="1"/>
</dbReference>
<comment type="subcellular location">
    <subcellularLocation>
        <location evidence="4">Cytoplasm</location>
    </subcellularLocation>
</comment>
<dbReference type="GO" id="GO:0005737">
    <property type="term" value="C:cytoplasm"/>
    <property type="evidence" value="ECO:0007669"/>
    <property type="project" value="UniProtKB-SubCell"/>
</dbReference>
<dbReference type="InterPro" id="IPR007472">
    <property type="entry name" value="N-end_Aminoacyl_Trfase_C"/>
</dbReference>
<organism evidence="7 8">
    <name type="scientific">SAR324 cluster bacterium</name>
    <dbReference type="NCBI Taxonomy" id="2024889"/>
    <lineage>
        <taxon>Bacteria</taxon>
        <taxon>Deltaproteobacteria</taxon>
        <taxon>SAR324 cluster</taxon>
    </lineage>
</organism>
<dbReference type="PANTHER" id="PTHR21367:SF1">
    <property type="entry name" value="ARGINYL-TRNA--PROTEIN TRANSFERASE 1"/>
    <property type="match status" value="1"/>
</dbReference>
<comment type="similarity">
    <text evidence="4">Belongs to the R-transferase family. Bpt subfamily.</text>
</comment>
<dbReference type="GO" id="GO:0004057">
    <property type="term" value="F:arginyl-tRNA--protein transferase activity"/>
    <property type="evidence" value="ECO:0007669"/>
    <property type="project" value="InterPro"/>
</dbReference>
<reference evidence="8" key="1">
    <citation type="submission" date="2017-08" db="EMBL/GenBank/DDBJ databases">
        <title>A dynamic microbial community with high functional redundancy inhabits the cold, oxic subseafloor aquifer.</title>
        <authorList>
            <person name="Tully B.J."/>
            <person name="Wheat C.G."/>
            <person name="Glazer B.T."/>
            <person name="Huber J.A."/>
        </authorList>
    </citation>
    <scope>NUCLEOTIDE SEQUENCE [LARGE SCALE GENOMIC DNA]</scope>
</reference>
<keyword evidence="1 4" id="KW-0963">Cytoplasm</keyword>
<comment type="catalytic activity">
    <reaction evidence="4">
        <text>N-terminal L-aspartyl-[protein] + L-leucyl-tRNA(Leu) = N-terminal L-leucyl-L-aspartyl-[protein] + tRNA(Leu) + H(+)</text>
        <dbReference type="Rhea" id="RHEA:50420"/>
        <dbReference type="Rhea" id="RHEA-COMP:9613"/>
        <dbReference type="Rhea" id="RHEA-COMP:9622"/>
        <dbReference type="Rhea" id="RHEA-COMP:12669"/>
        <dbReference type="Rhea" id="RHEA-COMP:12674"/>
        <dbReference type="ChEBI" id="CHEBI:15378"/>
        <dbReference type="ChEBI" id="CHEBI:64720"/>
        <dbReference type="ChEBI" id="CHEBI:78442"/>
        <dbReference type="ChEBI" id="CHEBI:78494"/>
        <dbReference type="ChEBI" id="CHEBI:133042"/>
        <dbReference type="EC" id="2.3.2.29"/>
    </reaction>
</comment>
<dbReference type="PANTHER" id="PTHR21367">
    <property type="entry name" value="ARGININE-TRNA-PROTEIN TRANSFERASE 1"/>
    <property type="match status" value="1"/>
</dbReference>
<dbReference type="Proteomes" id="UP000218113">
    <property type="component" value="Unassembled WGS sequence"/>
</dbReference>
<comment type="function">
    <text evidence="4">Functions in the N-end rule pathway of protein degradation where it conjugates Leu from its aminoacyl-tRNA to the N-termini of proteins containing an N-terminal aspartate or glutamate.</text>
</comment>
<evidence type="ECO:0000259" key="6">
    <source>
        <dbReference type="Pfam" id="PF04377"/>
    </source>
</evidence>
<name>A0A2A4SV03_9DELT</name>
<accession>A0A2A4SV03</accession>
<dbReference type="InterPro" id="IPR016181">
    <property type="entry name" value="Acyl_CoA_acyltransferase"/>
</dbReference>
<sequence length="226" mass="26782">MEVRLFEASNGACPYLENHEWYCYLFRAGQLEGGVYEALISNGFRRNGDFFYKNSCRNCKQCISLRIPVNQFLPSRSQKRVWRKNQDLRITHAPVTFDEESYNLYQSYSQNRHQSTTTREEYCQFLIHSAVETIMMRYYLADKLVGVGWLDLLPDSISSVYFAFDPELLTRSLGVFSIMKEIEFCREHQKSYLHLGFWVKENQAMKYKSNYQPHQLLNNNEWVGPD</sequence>
<dbReference type="InterPro" id="IPR007471">
    <property type="entry name" value="N-end_Aminoacyl_Trfase_N"/>
</dbReference>
<dbReference type="EC" id="2.3.2.29" evidence="4"/>
<evidence type="ECO:0000256" key="2">
    <source>
        <dbReference type="ARBA" id="ARBA00022679"/>
    </source>
</evidence>
<evidence type="ECO:0000259" key="5">
    <source>
        <dbReference type="Pfam" id="PF04376"/>
    </source>
</evidence>
<evidence type="ECO:0000313" key="7">
    <source>
        <dbReference type="EMBL" id="PCI24725.1"/>
    </source>
</evidence>
<evidence type="ECO:0000313" key="8">
    <source>
        <dbReference type="Proteomes" id="UP000218113"/>
    </source>
</evidence>
<keyword evidence="3 4" id="KW-0012">Acyltransferase</keyword>
<feature type="domain" description="N-end rule aminoacyl transferase C-terminal" evidence="6">
    <location>
        <begin position="100"/>
        <end position="217"/>
    </location>
</feature>